<dbReference type="HOGENOM" id="CLU_029695_4_2_7"/>
<dbReference type="GO" id="GO:0030213">
    <property type="term" value="P:hyaluronan biosynthetic process"/>
    <property type="evidence" value="ECO:0007669"/>
    <property type="project" value="TreeGrafter"/>
</dbReference>
<feature type="transmembrane region" description="Helical" evidence="6">
    <location>
        <begin position="408"/>
        <end position="432"/>
    </location>
</feature>
<feature type="transmembrane region" description="Helical" evidence="6">
    <location>
        <begin position="46"/>
        <end position="66"/>
    </location>
</feature>
<keyword evidence="3" id="KW-0328">Glycosyltransferase</keyword>
<sequence length="462" mass="50552">MKTAYTRTDWLYCVVLAVTALAGGATVFLLYGDEELLVAFTESDMGLAYAGFGFGFPPLAFLLLSWRTWLAWRYRPFAPCPDARLPLATVIIPAYNEGRHVLSTVRSVMASDYPAAKLRILCVDDGSKDDTWQWLKAAKREFPGRLHLLRQPRNMGKRHAVLAGFRQSAGEVLVTIDSDCLILPDTLRHLVSPLAVSPKVGAVAGNVRVLNCDDGPIPKMLDVSFSMSFDFLRRGQGVYGGVLCTPGALSAYRRQALAPVIEAWAGQTFFGRPANIGEDRALSNIILGQGLRVVFQKDAVVLTAIPATYSGLYRMLLRWARSNVRECLVMLQFLPGRFRPDDEGAAWVRLSGLLEAVFLPVTEILKITCLIGLFAAPLPGLQILAAGCLAAALLPALVYQFRRPGLHGVLWAVAYSFFWVFALSWISLWGLATAGRSGWLTRNLADRPLPGRLATADGPDAA</sequence>
<keyword evidence="6" id="KW-0812">Transmembrane</keyword>
<keyword evidence="2" id="KW-1003">Cell membrane</keyword>
<gene>
    <name evidence="7" type="ORF">DesU5LDRAFT_0889</name>
</gene>
<dbReference type="OrthoDB" id="276604at2"/>
<dbReference type="SUPFAM" id="SSF53448">
    <property type="entry name" value="Nucleotide-diphospho-sugar transferases"/>
    <property type="match status" value="1"/>
</dbReference>
<dbReference type="PANTHER" id="PTHR22913:SF12">
    <property type="entry name" value="MANNURONAN SYNTHASE"/>
    <property type="match status" value="1"/>
</dbReference>
<name>I2PYI4_9BACT</name>
<dbReference type="PANTHER" id="PTHR22913">
    <property type="entry name" value="HYALURONAN SYNTHASE"/>
    <property type="match status" value="1"/>
</dbReference>
<dbReference type="GO" id="GO:0050501">
    <property type="term" value="F:hyaluronan synthase activity"/>
    <property type="evidence" value="ECO:0007669"/>
    <property type="project" value="TreeGrafter"/>
</dbReference>
<evidence type="ECO:0000256" key="3">
    <source>
        <dbReference type="ARBA" id="ARBA00022676"/>
    </source>
</evidence>
<protein>
    <submittedName>
        <fullName evidence="7">Glycosyl transferase</fullName>
    </submittedName>
</protein>
<dbReference type="eggNOG" id="COG1215">
    <property type="taxonomic scope" value="Bacteria"/>
</dbReference>
<keyword evidence="6" id="KW-1133">Transmembrane helix</keyword>
<organism evidence="7">
    <name type="scientific">Desulfovibrio sp. U5L</name>
    <dbReference type="NCBI Taxonomy" id="596152"/>
    <lineage>
        <taxon>Bacteria</taxon>
        <taxon>Pseudomonadati</taxon>
        <taxon>Thermodesulfobacteriota</taxon>
        <taxon>Desulfovibrionia</taxon>
        <taxon>Desulfovibrionales</taxon>
        <taxon>Desulfovibrionaceae</taxon>
        <taxon>Desulfovibrio</taxon>
    </lineage>
</organism>
<dbReference type="AlphaFoldDB" id="I2PYI4"/>
<dbReference type="EMBL" id="JH600068">
    <property type="protein sequence ID" value="EIG52590.1"/>
    <property type="molecule type" value="Genomic_DNA"/>
</dbReference>
<dbReference type="CDD" id="cd06423">
    <property type="entry name" value="CESA_like"/>
    <property type="match status" value="1"/>
</dbReference>
<dbReference type="Gene3D" id="3.90.550.10">
    <property type="entry name" value="Spore Coat Polysaccharide Biosynthesis Protein SpsA, Chain A"/>
    <property type="match status" value="1"/>
</dbReference>
<evidence type="ECO:0000256" key="2">
    <source>
        <dbReference type="ARBA" id="ARBA00022475"/>
    </source>
</evidence>
<proteinExistence type="predicted"/>
<comment type="subcellular location">
    <subcellularLocation>
        <location evidence="1">Cell membrane</location>
    </subcellularLocation>
</comment>
<evidence type="ECO:0000313" key="7">
    <source>
        <dbReference type="EMBL" id="EIG52590.1"/>
    </source>
</evidence>
<evidence type="ECO:0000256" key="5">
    <source>
        <dbReference type="ARBA" id="ARBA00023136"/>
    </source>
</evidence>
<evidence type="ECO:0000256" key="4">
    <source>
        <dbReference type="ARBA" id="ARBA00022679"/>
    </source>
</evidence>
<dbReference type="Pfam" id="PF13641">
    <property type="entry name" value="Glyco_tranf_2_3"/>
    <property type="match status" value="1"/>
</dbReference>
<dbReference type="GO" id="GO:0085029">
    <property type="term" value="P:extracellular matrix assembly"/>
    <property type="evidence" value="ECO:0007669"/>
    <property type="project" value="TreeGrafter"/>
</dbReference>
<keyword evidence="4 7" id="KW-0808">Transferase</keyword>
<feature type="transmembrane region" description="Helical" evidence="6">
    <location>
        <begin position="12"/>
        <end position="31"/>
    </location>
</feature>
<evidence type="ECO:0000256" key="6">
    <source>
        <dbReference type="SAM" id="Phobius"/>
    </source>
</evidence>
<keyword evidence="5 6" id="KW-0472">Membrane</keyword>
<reference evidence="7" key="1">
    <citation type="submission" date="2011-11" db="EMBL/GenBank/DDBJ databases">
        <title>Improved High-Quality Draft sequence of Desulfovibrio sp. U5L.</title>
        <authorList>
            <consortium name="US DOE Joint Genome Institute"/>
            <person name="Lucas S."/>
            <person name="Han J."/>
            <person name="Lapidus A."/>
            <person name="Cheng J.-F."/>
            <person name="Goodwin L."/>
            <person name="Pitluck S."/>
            <person name="Peters L."/>
            <person name="Ovchinnikova G."/>
            <person name="Held B."/>
            <person name="Detter J.C."/>
            <person name="Han C."/>
            <person name="Tapia R."/>
            <person name="Land M."/>
            <person name="Hauser L."/>
            <person name="Kyrpides N."/>
            <person name="Ivanova N."/>
            <person name="Pagani I."/>
            <person name="Gabster J."/>
            <person name="Walker C."/>
            <person name="Stolyar S."/>
            <person name="Stahl D."/>
            <person name="Arkin A."/>
            <person name="Dehal P."/>
            <person name="Hazen T."/>
            <person name="Woyke T."/>
        </authorList>
    </citation>
    <scope>NUCLEOTIDE SEQUENCE [LARGE SCALE GENOMIC DNA]</scope>
    <source>
        <strain evidence="7">U5L</strain>
    </source>
</reference>
<accession>I2PYI4</accession>
<dbReference type="InterPro" id="IPR029044">
    <property type="entry name" value="Nucleotide-diphossugar_trans"/>
</dbReference>
<evidence type="ECO:0000256" key="1">
    <source>
        <dbReference type="ARBA" id="ARBA00004236"/>
    </source>
</evidence>
<feature type="transmembrane region" description="Helical" evidence="6">
    <location>
        <begin position="381"/>
        <end position="401"/>
    </location>
</feature>
<dbReference type="STRING" id="596152.DesU5LDRAFT_0889"/>
<dbReference type="GO" id="GO:0005886">
    <property type="term" value="C:plasma membrane"/>
    <property type="evidence" value="ECO:0007669"/>
    <property type="project" value="UniProtKB-SubCell"/>
</dbReference>